<accession>A0A397TYE7</accession>
<evidence type="ECO:0000256" key="2">
    <source>
        <dbReference type="ARBA" id="ARBA00023043"/>
    </source>
</evidence>
<protein>
    <submittedName>
        <fullName evidence="4">Ankyrin repeats protein</fullName>
    </submittedName>
</protein>
<dbReference type="PROSITE" id="PS50297">
    <property type="entry name" value="ANK_REP_REGION"/>
    <property type="match status" value="2"/>
</dbReference>
<name>A0A397TYE7_9GLOM</name>
<dbReference type="PANTHER" id="PTHR24171">
    <property type="entry name" value="ANKYRIN REPEAT DOMAIN-CONTAINING PROTEIN 39-RELATED"/>
    <property type="match status" value="1"/>
</dbReference>
<dbReference type="PRINTS" id="PR01415">
    <property type="entry name" value="ANKYRIN"/>
</dbReference>
<feature type="repeat" description="ANK" evidence="3">
    <location>
        <begin position="65"/>
        <end position="97"/>
    </location>
</feature>
<comment type="caution">
    <text evidence="4">The sequence shown here is derived from an EMBL/GenBank/DDBJ whole genome shotgun (WGS) entry which is preliminary data.</text>
</comment>
<keyword evidence="5" id="KW-1185">Reference proteome</keyword>
<gene>
    <name evidence="4" type="ORF">C2G38_1900629</name>
</gene>
<dbReference type="STRING" id="44941.A0A397TYE7"/>
<evidence type="ECO:0000313" key="5">
    <source>
        <dbReference type="Proteomes" id="UP000266673"/>
    </source>
</evidence>
<sequence>LHYTAEKKDVEIVEFLLKVEPNHFITDKNGRTPLHWAAFEGYEEIVKNLVENKKDINLVEFINNNKETALYEAVWNGYMKIVKFLYDHGAKINHKNITGWKPLHFASISCQVEV</sequence>
<feature type="non-terminal residue" evidence="4">
    <location>
        <position position="1"/>
    </location>
</feature>
<evidence type="ECO:0000313" key="4">
    <source>
        <dbReference type="EMBL" id="RIB01459.1"/>
    </source>
</evidence>
<organism evidence="4 5">
    <name type="scientific">Gigaspora rosea</name>
    <dbReference type="NCBI Taxonomy" id="44941"/>
    <lineage>
        <taxon>Eukaryota</taxon>
        <taxon>Fungi</taxon>
        <taxon>Fungi incertae sedis</taxon>
        <taxon>Mucoromycota</taxon>
        <taxon>Glomeromycotina</taxon>
        <taxon>Glomeromycetes</taxon>
        <taxon>Diversisporales</taxon>
        <taxon>Gigasporaceae</taxon>
        <taxon>Gigaspora</taxon>
    </lineage>
</organism>
<dbReference type="EMBL" id="QKWP01003108">
    <property type="protein sequence ID" value="RIB01459.1"/>
    <property type="molecule type" value="Genomic_DNA"/>
</dbReference>
<keyword evidence="2 3" id="KW-0040">ANK repeat</keyword>
<feature type="non-terminal residue" evidence="4">
    <location>
        <position position="114"/>
    </location>
</feature>
<dbReference type="AlphaFoldDB" id="A0A397TYE7"/>
<keyword evidence="1" id="KW-0677">Repeat</keyword>
<dbReference type="InterPro" id="IPR002110">
    <property type="entry name" value="Ankyrin_rpt"/>
</dbReference>
<reference evidence="4 5" key="1">
    <citation type="submission" date="2018-06" db="EMBL/GenBank/DDBJ databases">
        <title>Comparative genomics reveals the genomic features of Rhizophagus irregularis, R. cerebriforme, R. diaphanum and Gigaspora rosea, and their symbiotic lifestyle signature.</title>
        <authorList>
            <person name="Morin E."/>
            <person name="San Clemente H."/>
            <person name="Chen E.C.H."/>
            <person name="De La Providencia I."/>
            <person name="Hainaut M."/>
            <person name="Kuo A."/>
            <person name="Kohler A."/>
            <person name="Murat C."/>
            <person name="Tang N."/>
            <person name="Roy S."/>
            <person name="Loubradou J."/>
            <person name="Henrissat B."/>
            <person name="Grigoriev I.V."/>
            <person name="Corradi N."/>
            <person name="Roux C."/>
            <person name="Martin F.M."/>
        </authorList>
    </citation>
    <scope>NUCLEOTIDE SEQUENCE [LARGE SCALE GENOMIC DNA]</scope>
    <source>
        <strain evidence="4 5">DAOM 194757</strain>
    </source>
</reference>
<proteinExistence type="predicted"/>
<feature type="repeat" description="ANK" evidence="3">
    <location>
        <begin position="29"/>
        <end position="61"/>
    </location>
</feature>
<dbReference type="PROSITE" id="PS50088">
    <property type="entry name" value="ANK_REPEAT"/>
    <property type="match status" value="2"/>
</dbReference>
<dbReference type="Pfam" id="PF12796">
    <property type="entry name" value="Ank_2"/>
    <property type="match status" value="1"/>
</dbReference>
<dbReference type="OrthoDB" id="194358at2759"/>
<dbReference type="Proteomes" id="UP000266673">
    <property type="component" value="Unassembled WGS sequence"/>
</dbReference>
<dbReference type="SMART" id="SM00248">
    <property type="entry name" value="ANK"/>
    <property type="match status" value="3"/>
</dbReference>
<dbReference type="SUPFAM" id="SSF48403">
    <property type="entry name" value="Ankyrin repeat"/>
    <property type="match status" value="1"/>
</dbReference>
<dbReference type="InterPro" id="IPR036770">
    <property type="entry name" value="Ankyrin_rpt-contain_sf"/>
</dbReference>
<evidence type="ECO:0000256" key="3">
    <source>
        <dbReference type="PROSITE-ProRule" id="PRU00023"/>
    </source>
</evidence>
<dbReference type="Gene3D" id="1.25.40.20">
    <property type="entry name" value="Ankyrin repeat-containing domain"/>
    <property type="match status" value="1"/>
</dbReference>
<evidence type="ECO:0000256" key="1">
    <source>
        <dbReference type="ARBA" id="ARBA00022737"/>
    </source>
</evidence>